<dbReference type="PANTHER" id="PTHR11601">
    <property type="entry name" value="CYSTEINE DESULFURYLASE FAMILY MEMBER"/>
    <property type="match status" value="1"/>
</dbReference>
<feature type="domain" description="Aminotransferase class V" evidence="11">
    <location>
        <begin position="4"/>
        <end position="367"/>
    </location>
</feature>
<dbReference type="SUPFAM" id="SSF53383">
    <property type="entry name" value="PLP-dependent transferases"/>
    <property type="match status" value="1"/>
</dbReference>
<dbReference type="GO" id="GO:0046872">
    <property type="term" value="F:metal ion binding"/>
    <property type="evidence" value="ECO:0007669"/>
    <property type="project" value="UniProtKB-KW"/>
</dbReference>
<evidence type="ECO:0000256" key="8">
    <source>
        <dbReference type="ARBA" id="ARBA00023014"/>
    </source>
</evidence>
<dbReference type="InterPro" id="IPR015421">
    <property type="entry name" value="PyrdxlP-dep_Trfase_major"/>
</dbReference>
<dbReference type="OrthoDB" id="9808002at2"/>
<dbReference type="Proteomes" id="UP000279446">
    <property type="component" value="Unassembled WGS sequence"/>
</dbReference>
<keyword evidence="13" id="KW-1185">Reference proteome</keyword>
<evidence type="ECO:0000256" key="3">
    <source>
        <dbReference type="ARBA" id="ARBA00012239"/>
    </source>
</evidence>
<evidence type="ECO:0000256" key="7">
    <source>
        <dbReference type="ARBA" id="ARBA00023004"/>
    </source>
</evidence>
<dbReference type="EC" id="2.8.1.7" evidence="3"/>
<keyword evidence="7" id="KW-0408">Iron</keyword>
<dbReference type="PANTHER" id="PTHR11601:SF34">
    <property type="entry name" value="CYSTEINE DESULFURASE"/>
    <property type="match status" value="1"/>
</dbReference>
<dbReference type="Pfam" id="PF00266">
    <property type="entry name" value="Aminotran_5"/>
    <property type="match status" value="1"/>
</dbReference>
<dbReference type="AlphaFoldDB" id="A0A3S1BN19"/>
<protein>
    <recommendedName>
        <fullName evidence="3">cysteine desulfurase</fullName>
        <ecNumber evidence="3">2.8.1.7</ecNumber>
    </recommendedName>
</protein>
<comment type="catalytic activity">
    <reaction evidence="9">
        <text>(sulfur carrier)-H + L-cysteine = (sulfur carrier)-SH + L-alanine</text>
        <dbReference type="Rhea" id="RHEA:43892"/>
        <dbReference type="Rhea" id="RHEA-COMP:14737"/>
        <dbReference type="Rhea" id="RHEA-COMP:14739"/>
        <dbReference type="ChEBI" id="CHEBI:29917"/>
        <dbReference type="ChEBI" id="CHEBI:35235"/>
        <dbReference type="ChEBI" id="CHEBI:57972"/>
        <dbReference type="ChEBI" id="CHEBI:64428"/>
        <dbReference type="EC" id="2.8.1.7"/>
    </reaction>
</comment>
<comment type="cofactor">
    <cofactor evidence="1 10">
        <name>pyridoxal 5'-phosphate</name>
        <dbReference type="ChEBI" id="CHEBI:597326"/>
    </cofactor>
</comment>
<evidence type="ECO:0000256" key="4">
    <source>
        <dbReference type="ARBA" id="ARBA00022679"/>
    </source>
</evidence>
<dbReference type="Gene3D" id="3.40.640.10">
    <property type="entry name" value="Type I PLP-dependent aspartate aminotransferase-like (Major domain)"/>
    <property type="match status" value="1"/>
</dbReference>
<dbReference type="Gene3D" id="1.10.260.50">
    <property type="match status" value="1"/>
</dbReference>
<dbReference type="GO" id="GO:0051536">
    <property type="term" value="F:iron-sulfur cluster binding"/>
    <property type="evidence" value="ECO:0007669"/>
    <property type="project" value="UniProtKB-KW"/>
</dbReference>
<comment type="similarity">
    <text evidence="2">Belongs to the class-V pyridoxal-phosphate-dependent aminotransferase family. NifS/IscS subfamily.</text>
</comment>
<keyword evidence="4" id="KW-0808">Transferase</keyword>
<dbReference type="EMBL" id="RZNY01000020">
    <property type="protein sequence ID" value="RUT43339.1"/>
    <property type="molecule type" value="Genomic_DNA"/>
</dbReference>
<evidence type="ECO:0000256" key="9">
    <source>
        <dbReference type="ARBA" id="ARBA00050776"/>
    </source>
</evidence>
<reference evidence="12 13" key="1">
    <citation type="submission" date="2018-12" db="EMBL/GenBank/DDBJ databases">
        <authorList>
            <person name="Sun L."/>
            <person name="Chen Z."/>
        </authorList>
    </citation>
    <scope>NUCLEOTIDE SEQUENCE [LARGE SCALE GENOMIC DNA]</scope>
    <source>
        <strain evidence="12 13">DSM 15890</strain>
    </source>
</reference>
<evidence type="ECO:0000256" key="6">
    <source>
        <dbReference type="ARBA" id="ARBA00022898"/>
    </source>
</evidence>
<dbReference type="RefSeq" id="WP_127193918.1">
    <property type="nucleotide sequence ID" value="NZ_RZNY01000020.1"/>
</dbReference>
<dbReference type="FunFam" id="3.40.640.10:FF:000084">
    <property type="entry name" value="IscS-like cysteine desulfurase"/>
    <property type="match status" value="1"/>
</dbReference>
<keyword evidence="8" id="KW-0411">Iron-sulfur</keyword>
<name>A0A3S1BN19_9BACL</name>
<dbReference type="Gene3D" id="3.90.1150.10">
    <property type="entry name" value="Aspartate Aminotransferase, domain 1"/>
    <property type="match status" value="1"/>
</dbReference>
<organism evidence="12 13">
    <name type="scientific">Paenibacillus anaericanus</name>
    <dbReference type="NCBI Taxonomy" id="170367"/>
    <lineage>
        <taxon>Bacteria</taxon>
        <taxon>Bacillati</taxon>
        <taxon>Bacillota</taxon>
        <taxon>Bacilli</taxon>
        <taxon>Bacillales</taxon>
        <taxon>Paenibacillaceae</taxon>
        <taxon>Paenibacillus</taxon>
    </lineage>
</organism>
<dbReference type="InterPro" id="IPR015422">
    <property type="entry name" value="PyrdxlP-dep_Trfase_small"/>
</dbReference>
<gene>
    <name evidence="12" type="ORF">EJP82_20525</name>
</gene>
<dbReference type="PROSITE" id="PS00595">
    <property type="entry name" value="AA_TRANSFER_CLASS_5"/>
    <property type="match status" value="1"/>
</dbReference>
<dbReference type="NCBIfam" id="NF002806">
    <property type="entry name" value="PRK02948.1"/>
    <property type="match status" value="1"/>
</dbReference>
<evidence type="ECO:0000256" key="1">
    <source>
        <dbReference type="ARBA" id="ARBA00001933"/>
    </source>
</evidence>
<accession>A0A3S1BN19</accession>
<dbReference type="InterPro" id="IPR000192">
    <property type="entry name" value="Aminotrans_V_dom"/>
</dbReference>
<dbReference type="InterPro" id="IPR016454">
    <property type="entry name" value="Cysteine_dSase"/>
</dbReference>
<evidence type="ECO:0000313" key="13">
    <source>
        <dbReference type="Proteomes" id="UP000279446"/>
    </source>
</evidence>
<keyword evidence="5" id="KW-0479">Metal-binding</keyword>
<dbReference type="InterPro" id="IPR015424">
    <property type="entry name" value="PyrdxlP-dep_Trfase"/>
</dbReference>
<dbReference type="GO" id="GO:0031071">
    <property type="term" value="F:cysteine desulfurase activity"/>
    <property type="evidence" value="ECO:0007669"/>
    <property type="project" value="UniProtKB-EC"/>
</dbReference>
<evidence type="ECO:0000259" key="11">
    <source>
        <dbReference type="Pfam" id="PF00266"/>
    </source>
</evidence>
<proteinExistence type="inferred from homology"/>
<evidence type="ECO:0000256" key="2">
    <source>
        <dbReference type="ARBA" id="ARBA00006490"/>
    </source>
</evidence>
<dbReference type="PIRSF" id="PIRSF005572">
    <property type="entry name" value="NifS"/>
    <property type="match status" value="1"/>
</dbReference>
<dbReference type="InterPro" id="IPR020578">
    <property type="entry name" value="Aminotrans_V_PyrdxlP_BS"/>
</dbReference>
<sequence length="383" mass="41979">MRRIYLDHAASTPIHPEVAETMLSVMQGHFGNASSVHSFGRDAKRLVNGARDDIATALDCRAEELVFTSGGTESDNLALFGTAAARADRGRHIITTAIEHHAVLHSCHRLEKQGYEVTYLPVDRYGMVHPEQVQDAIRQDTILVSVMYGNNEVGTIQPIEEIGSITRERDIIFHVDSVQALGAVPISCRDLPVDLMSFSGHKINGPQGIGALYIRKDLNIEPTQYGGLQERKRRAGTENMAGIAGFAKAVELAVSQLPERKQHDEHLRSSLLNFLEKSVGSGCFHINGGSSKQLTHIVNISFPECDTETMLMNLDMEGIAVASGSACTSGSLEPSYVLEAMNLPQNILRSAVRFSFGLGNTIEEIEYTAQKVGTILDRIRKNR</sequence>
<evidence type="ECO:0000256" key="5">
    <source>
        <dbReference type="ARBA" id="ARBA00022723"/>
    </source>
</evidence>
<evidence type="ECO:0000256" key="10">
    <source>
        <dbReference type="RuleBase" id="RU004504"/>
    </source>
</evidence>
<keyword evidence="6" id="KW-0663">Pyridoxal phosphate</keyword>
<comment type="caution">
    <text evidence="12">The sequence shown here is derived from an EMBL/GenBank/DDBJ whole genome shotgun (WGS) entry which is preliminary data.</text>
</comment>
<evidence type="ECO:0000313" key="12">
    <source>
        <dbReference type="EMBL" id="RUT43339.1"/>
    </source>
</evidence>